<evidence type="ECO:0000313" key="2">
    <source>
        <dbReference type="Proteomes" id="UP000289738"/>
    </source>
</evidence>
<dbReference type="EMBL" id="SDMP01000020">
    <property type="protein sequence ID" value="RYQ86013.1"/>
    <property type="molecule type" value="Genomic_DNA"/>
</dbReference>
<keyword evidence="2" id="KW-1185">Reference proteome</keyword>
<protein>
    <submittedName>
        <fullName evidence="1">Uncharacterized protein</fullName>
    </submittedName>
</protein>
<evidence type="ECO:0000313" key="1">
    <source>
        <dbReference type="EMBL" id="RYQ86013.1"/>
    </source>
</evidence>
<comment type="caution">
    <text evidence="1">The sequence shown here is derived from an EMBL/GenBank/DDBJ whole genome shotgun (WGS) entry which is preliminary data.</text>
</comment>
<sequence length="339" mass="38237">MQEPARRIATCRHAVAPSFSDHSPFLYDGIKRSHCRSRNARALPVALRGTATIPSPFHSRFAVHCRSPLSSQFADRYRSPPPLAIASLSITAAFQKISKRKGHLSLDVFYPDSKRCGCFTKSYNRYVKEIGSLLTTVQCHSLWFGACACFVRFCIKQEKIQCSKCNNTCTKYEDISAGIACAAFAFTLGKVVEVTGVTELETDETELNHIVELDLVFHSLNSSMLGVVVNLQEMLHHDDSIKLFKAKLRKFVMSSLLEVLEIRKIHPCLPSFKAEFTNDIPCDLKVVFLQYLKYVIPFQFNLQIKHTIQNKVHRNGGSEDLVATKAMLAKITKNPKEYN</sequence>
<name>A0A444X8Y7_ARAHY</name>
<dbReference type="AlphaFoldDB" id="A0A444X8Y7"/>
<gene>
    <name evidence="1" type="ORF">Ahy_B10g105665</name>
</gene>
<reference evidence="1 2" key="1">
    <citation type="submission" date="2019-01" db="EMBL/GenBank/DDBJ databases">
        <title>Sequencing of cultivated peanut Arachis hypogaea provides insights into genome evolution and oil improvement.</title>
        <authorList>
            <person name="Chen X."/>
        </authorList>
    </citation>
    <scope>NUCLEOTIDE SEQUENCE [LARGE SCALE GENOMIC DNA]</scope>
    <source>
        <strain evidence="2">cv. Fuhuasheng</strain>
        <tissue evidence="1">Leaves</tissue>
    </source>
</reference>
<dbReference type="PANTHER" id="PTHR47453">
    <property type="entry name" value="PHOSPHOGLUCAN, WATER DIKINASE, CHLOROPLASTIC"/>
    <property type="match status" value="1"/>
</dbReference>
<proteinExistence type="predicted"/>
<dbReference type="STRING" id="3818.A0A444X8Y7"/>
<dbReference type="PANTHER" id="PTHR47453:SF1">
    <property type="entry name" value="PHOSPHOGLUCAN, WATER DIKINASE, CHLOROPLASTIC"/>
    <property type="match status" value="1"/>
</dbReference>
<accession>A0A444X8Y7</accession>
<organism evidence="1 2">
    <name type="scientific">Arachis hypogaea</name>
    <name type="common">Peanut</name>
    <dbReference type="NCBI Taxonomy" id="3818"/>
    <lineage>
        <taxon>Eukaryota</taxon>
        <taxon>Viridiplantae</taxon>
        <taxon>Streptophyta</taxon>
        <taxon>Embryophyta</taxon>
        <taxon>Tracheophyta</taxon>
        <taxon>Spermatophyta</taxon>
        <taxon>Magnoliopsida</taxon>
        <taxon>eudicotyledons</taxon>
        <taxon>Gunneridae</taxon>
        <taxon>Pentapetalae</taxon>
        <taxon>rosids</taxon>
        <taxon>fabids</taxon>
        <taxon>Fabales</taxon>
        <taxon>Fabaceae</taxon>
        <taxon>Papilionoideae</taxon>
        <taxon>50 kb inversion clade</taxon>
        <taxon>dalbergioids sensu lato</taxon>
        <taxon>Dalbergieae</taxon>
        <taxon>Pterocarpus clade</taxon>
        <taxon>Arachis</taxon>
    </lineage>
</organism>
<dbReference type="Gene3D" id="3.90.120.10">
    <property type="entry name" value="DNA Methylase, subunit A, domain 2"/>
    <property type="match status" value="1"/>
</dbReference>
<dbReference type="Proteomes" id="UP000289738">
    <property type="component" value="Chromosome B10"/>
</dbReference>